<dbReference type="GO" id="GO:0004674">
    <property type="term" value="F:protein serine/threonine kinase activity"/>
    <property type="evidence" value="ECO:0007669"/>
    <property type="project" value="UniProtKB-KW"/>
</dbReference>
<dbReference type="Proteomes" id="UP000182719">
    <property type="component" value="Unassembled WGS sequence"/>
</dbReference>
<dbReference type="EMBL" id="FOAP01000023">
    <property type="protein sequence ID" value="SEM78587.1"/>
    <property type="molecule type" value="Genomic_DNA"/>
</dbReference>
<keyword evidence="8" id="KW-1185">Reference proteome</keyword>
<dbReference type="AlphaFoldDB" id="A0A1H8B9Q0"/>
<evidence type="ECO:0000259" key="6">
    <source>
        <dbReference type="PROSITE" id="PS50011"/>
    </source>
</evidence>
<name>A0A1H8B9Q0_STIAU</name>
<keyword evidence="7" id="KW-0723">Serine/threonine-protein kinase</keyword>
<evidence type="ECO:0000256" key="5">
    <source>
        <dbReference type="SAM" id="MobiDB-lite"/>
    </source>
</evidence>
<protein>
    <submittedName>
        <fullName evidence="7">Serine/threonine protein kinase</fullName>
    </submittedName>
</protein>
<dbReference type="Gene3D" id="1.10.510.10">
    <property type="entry name" value="Transferase(Phosphotransferase) domain 1"/>
    <property type="match status" value="1"/>
</dbReference>
<dbReference type="PROSITE" id="PS50011">
    <property type="entry name" value="PROTEIN_KINASE_DOM"/>
    <property type="match status" value="1"/>
</dbReference>
<keyword evidence="1" id="KW-0808">Transferase</keyword>
<gene>
    <name evidence="7" type="ORF">SAMN05444354_12317</name>
</gene>
<dbReference type="Pfam" id="PF00069">
    <property type="entry name" value="Pkinase"/>
    <property type="match status" value="1"/>
</dbReference>
<feature type="region of interest" description="Disordered" evidence="5">
    <location>
        <begin position="326"/>
        <end position="373"/>
    </location>
</feature>
<sequence length="421" mass="46018">MRGLRGQGSYGAVYQVEPVGGGKDTLFALKLALYAGDPRFEREGALLSRLRHPNIPRLQARGHWAPREGGLFPYLVMEWVEGVSLYDWASQQPLTSRQVLRLLAQVARALEATHAVGGVHRDVKGGNLLVQAQGHVMLMDFGSGNYRGAPELTRQLPPPGTPAYYSPESLRFQWEHRHHAVARYEAQPADDVYALGVTAYRLVTGRYPEALDMEPEGESFRPVPPQWVPLESDTVNPCPELSALIQRMLAHESSNRGSARDIARELEQAAKTARAPADQPIHGPPVSPPRPSHRTRRPAWGLALAVCLSLVMWAGHALWKDRSISTRSEGQNGGTAGLADAGLEASEPPAHGEPVIGRDMPKKPLPGQRRPPCGKSAFEINGGCWSRSDTAPPCGDQLAEWKGECYWPILKFPLPATSAPP</sequence>
<evidence type="ECO:0000256" key="1">
    <source>
        <dbReference type="ARBA" id="ARBA00022679"/>
    </source>
</evidence>
<evidence type="ECO:0000256" key="4">
    <source>
        <dbReference type="ARBA" id="ARBA00022840"/>
    </source>
</evidence>
<evidence type="ECO:0000313" key="8">
    <source>
        <dbReference type="Proteomes" id="UP000182719"/>
    </source>
</evidence>
<evidence type="ECO:0000256" key="3">
    <source>
        <dbReference type="ARBA" id="ARBA00022777"/>
    </source>
</evidence>
<dbReference type="PANTHER" id="PTHR43289">
    <property type="entry name" value="MITOGEN-ACTIVATED PROTEIN KINASE KINASE KINASE 20-RELATED"/>
    <property type="match status" value="1"/>
</dbReference>
<feature type="domain" description="Protein kinase" evidence="6">
    <location>
        <begin position="1"/>
        <end position="270"/>
    </location>
</feature>
<keyword evidence="2" id="KW-0547">Nucleotide-binding</keyword>
<keyword evidence="3 7" id="KW-0418">Kinase</keyword>
<dbReference type="CDD" id="cd14014">
    <property type="entry name" value="STKc_PknB_like"/>
    <property type="match status" value="1"/>
</dbReference>
<reference evidence="8" key="1">
    <citation type="submission" date="2016-10" db="EMBL/GenBank/DDBJ databases">
        <authorList>
            <person name="Varghese N."/>
            <person name="Submissions S."/>
        </authorList>
    </citation>
    <scope>NUCLEOTIDE SEQUENCE [LARGE SCALE GENOMIC DNA]</scope>
    <source>
        <strain evidence="8">DSM 17044</strain>
    </source>
</reference>
<evidence type="ECO:0000313" key="7">
    <source>
        <dbReference type="EMBL" id="SEM78587.1"/>
    </source>
</evidence>
<dbReference type="PANTHER" id="PTHR43289:SF6">
    <property type="entry name" value="SERINE_THREONINE-PROTEIN KINASE NEKL-3"/>
    <property type="match status" value="1"/>
</dbReference>
<dbReference type="InterPro" id="IPR000719">
    <property type="entry name" value="Prot_kinase_dom"/>
</dbReference>
<keyword evidence="4" id="KW-0067">ATP-binding</keyword>
<feature type="region of interest" description="Disordered" evidence="5">
    <location>
        <begin position="267"/>
        <end position="295"/>
    </location>
</feature>
<dbReference type="OrthoDB" id="9801841at2"/>
<proteinExistence type="predicted"/>
<accession>A0A1H8B9Q0</accession>
<organism evidence="7 8">
    <name type="scientific">Stigmatella aurantiaca</name>
    <dbReference type="NCBI Taxonomy" id="41"/>
    <lineage>
        <taxon>Bacteria</taxon>
        <taxon>Pseudomonadati</taxon>
        <taxon>Myxococcota</taxon>
        <taxon>Myxococcia</taxon>
        <taxon>Myxococcales</taxon>
        <taxon>Cystobacterineae</taxon>
        <taxon>Archangiaceae</taxon>
        <taxon>Stigmatella</taxon>
    </lineage>
</organism>
<evidence type="ECO:0000256" key="2">
    <source>
        <dbReference type="ARBA" id="ARBA00022741"/>
    </source>
</evidence>
<dbReference type="SUPFAM" id="SSF56112">
    <property type="entry name" value="Protein kinase-like (PK-like)"/>
    <property type="match status" value="1"/>
</dbReference>
<dbReference type="SMART" id="SM00220">
    <property type="entry name" value="S_TKc"/>
    <property type="match status" value="1"/>
</dbReference>
<dbReference type="RefSeq" id="WP_143101624.1">
    <property type="nucleotide sequence ID" value="NZ_FOAP01000023.1"/>
</dbReference>
<dbReference type="GO" id="GO:0005524">
    <property type="term" value="F:ATP binding"/>
    <property type="evidence" value="ECO:0007669"/>
    <property type="project" value="UniProtKB-KW"/>
</dbReference>
<dbReference type="InterPro" id="IPR011009">
    <property type="entry name" value="Kinase-like_dom_sf"/>
</dbReference>